<evidence type="ECO:0000256" key="6">
    <source>
        <dbReference type="ARBA" id="ARBA00023055"/>
    </source>
</evidence>
<dbReference type="AlphaFoldDB" id="A0A9P6C478"/>
<comment type="caution">
    <text evidence="12">The sequence shown here is derived from an EMBL/GenBank/DDBJ whole genome shotgun (WGS) entry which is preliminary data.</text>
</comment>
<dbReference type="GO" id="GO:1990456">
    <property type="term" value="P:mitochondrion-endoplasmic reticulum membrane tethering"/>
    <property type="evidence" value="ECO:0007669"/>
    <property type="project" value="TreeGrafter"/>
</dbReference>
<name>A0A9P6C478_9AGAR</name>
<feature type="non-terminal residue" evidence="12">
    <location>
        <position position="734"/>
    </location>
</feature>
<keyword evidence="9" id="KW-0472">Membrane</keyword>
<evidence type="ECO:0000313" key="13">
    <source>
        <dbReference type="Proteomes" id="UP000807342"/>
    </source>
</evidence>
<evidence type="ECO:0000256" key="1">
    <source>
        <dbReference type="ARBA" id="ARBA00004370"/>
    </source>
</evidence>
<accession>A0A9P6C478</accession>
<proteinExistence type="inferred from homology"/>
<feature type="compositionally biased region" description="Polar residues" evidence="10">
    <location>
        <begin position="271"/>
        <end position="286"/>
    </location>
</feature>
<gene>
    <name evidence="12" type="ORF">P691DRAFT_700310</name>
</gene>
<dbReference type="PANTHER" id="PTHR28185:SF1">
    <property type="entry name" value="MITOCHONDRIAL DISTRIBUTION AND MORPHOLOGY PROTEIN 34"/>
    <property type="match status" value="1"/>
</dbReference>
<dbReference type="GO" id="GO:0015914">
    <property type="term" value="P:phospholipid transport"/>
    <property type="evidence" value="ECO:0007669"/>
    <property type="project" value="TreeGrafter"/>
</dbReference>
<dbReference type="GO" id="GO:0007005">
    <property type="term" value="P:mitochondrion organization"/>
    <property type="evidence" value="ECO:0007669"/>
    <property type="project" value="InterPro"/>
</dbReference>
<evidence type="ECO:0000256" key="8">
    <source>
        <dbReference type="ARBA" id="ARBA00023128"/>
    </source>
</evidence>
<dbReference type="OrthoDB" id="17927at2759"/>
<dbReference type="Proteomes" id="UP000807342">
    <property type="component" value="Unassembled WGS sequence"/>
</dbReference>
<dbReference type="Pfam" id="PF26545">
    <property type="entry name" value="Mdm34_N"/>
    <property type="match status" value="1"/>
</dbReference>
<feature type="domain" description="SMP-LTD" evidence="11">
    <location>
        <begin position="1"/>
        <end position="194"/>
    </location>
</feature>
<feature type="region of interest" description="Disordered" evidence="10">
    <location>
        <begin position="539"/>
        <end position="586"/>
    </location>
</feature>
<dbReference type="PROSITE" id="PS51847">
    <property type="entry name" value="SMP"/>
    <property type="match status" value="1"/>
</dbReference>
<sequence length="734" mass="80462">MSFTFNWPRFSDQFHHDAIQMLNTALNKGNKPPIIADKIEVVELEMGTQPPELEIRDIGDLTVDQFRGIFRLTYSGDAHLVLKTKVQANPLNHKQPDIHLMAGSRGMLAAQQPLVVPMLLRLSHFRLSSYVVLVVSKQKGITLVFKTDPLQNVDINSTFDSIAVIQKFIQREIEGQLRQMFREDLPGIIHRLSQQWVKAKVEAPYLDKGQPPATPSRHQPFETMSTPDLTGAGVGLHPHLARAHSLGTPSIKRPRSIAGDSVAGHSRRANATKSAGANSTSPQTLSPDPASHGEHENFDPTYGLRPEGLPTKSGFKGFSSLFTPNKGLADLTEEPNSDEDDIYEDDGASTSFDVVEWEDTVPDISPPPSVYAERGNTPEYETIPAVGGGMITRPRVLHSQSTIQPPPGIAPRLSHSSSRSQGSIRSGAITPSILTRHHSGSSYLPDPYSTHDPSRTAPFYHASRPRTPDSVASSTSGEHYSHPMTHHTRPPDLHSSSHPTHLHSHSDDLDSNNPIYIRRPRSERRLSVSSDASHLTATTTTSLLYPNTTTDPIATPSTSPINNSTLSSSYPYPSEPNPKITLRPSLNNNSIHQLSSLSHSNHTLSPYTRSLSHFTVRSVPPRSWASSTTGVVGHGITSTGPGGERQPVKARRKRIFRLGGKKPTDPSPPTTSVTPTSTTLDPGSADFNTHFAFGPDGVERPRRTGTEAGSRAHQLHQYQFVPSEFDAEDMDRYF</sequence>
<dbReference type="GO" id="GO:0032865">
    <property type="term" value="C:ERMES complex"/>
    <property type="evidence" value="ECO:0007669"/>
    <property type="project" value="InterPro"/>
</dbReference>
<feature type="region of interest" description="Disordered" evidence="10">
    <location>
        <begin position="621"/>
        <end position="683"/>
    </location>
</feature>
<dbReference type="EMBL" id="MU151094">
    <property type="protein sequence ID" value="KAF9450967.1"/>
    <property type="molecule type" value="Genomic_DNA"/>
</dbReference>
<feature type="compositionally biased region" description="Low complexity" evidence="10">
    <location>
        <begin position="539"/>
        <end position="550"/>
    </location>
</feature>
<evidence type="ECO:0000256" key="4">
    <source>
        <dbReference type="ARBA" id="ARBA00022692"/>
    </source>
</evidence>
<feature type="compositionally biased region" description="Low complexity" evidence="10">
    <location>
        <begin position="412"/>
        <end position="426"/>
    </location>
</feature>
<keyword evidence="5" id="KW-1000">Mitochondrion outer membrane</keyword>
<dbReference type="PANTHER" id="PTHR28185">
    <property type="entry name" value="MITOCHONDRIAL DISTRIBUTION AND MORPHOLOGY PROTEIN 34"/>
    <property type="match status" value="1"/>
</dbReference>
<organism evidence="12 13">
    <name type="scientific">Macrolepiota fuliginosa MF-IS2</name>
    <dbReference type="NCBI Taxonomy" id="1400762"/>
    <lineage>
        <taxon>Eukaryota</taxon>
        <taxon>Fungi</taxon>
        <taxon>Dikarya</taxon>
        <taxon>Basidiomycota</taxon>
        <taxon>Agaricomycotina</taxon>
        <taxon>Agaricomycetes</taxon>
        <taxon>Agaricomycetidae</taxon>
        <taxon>Agaricales</taxon>
        <taxon>Agaricineae</taxon>
        <taxon>Agaricaceae</taxon>
        <taxon>Macrolepiota</taxon>
    </lineage>
</organism>
<keyword evidence="13" id="KW-1185">Reference proteome</keyword>
<keyword evidence="6" id="KW-0445">Lipid transport</keyword>
<keyword evidence="7" id="KW-0446">Lipid-binding</keyword>
<protein>
    <recommendedName>
        <fullName evidence="11">SMP-LTD domain-containing protein</fullName>
    </recommendedName>
</protein>
<keyword evidence="3" id="KW-1134">Transmembrane beta strand</keyword>
<dbReference type="HAMAP" id="MF_03105">
    <property type="entry name" value="Mdm34"/>
    <property type="match status" value="1"/>
</dbReference>
<dbReference type="GO" id="GO:0008289">
    <property type="term" value="F:lipid binding"/>
    <property type="evidence" value="ECO:0007669"/>
    <property type="project" value="UniProtKB-KW"/>
</dbReference>
<feature type="compositionally biased region" description="Low complexity" evidence="10">
    <location>
        <begin position="670"/>
        <end position="679"/>
    </location>
</feature>
<keyword evidence="8" id="KW-0496">Mitochondrion</keyword>
<feature type="compositionally biased region" description="Basic residues" evidence="10">
    <location>
        <begin position="648"/>
        <end position="660"/>
    </location>
</feature>
<evidence type="ECO:0000259" key="11">
    <source>
        <dbReference type="PROSITE" id="PS51847"/>
    </source>
</evidence>
<dbReference type="InterPro" id="IPR031468">
    <property type="entry name" value="SMP_LBD"/>
</dbReference>
<evidence type="ECO:0000256" key="7">
    <source>
        <dbReference type="ARBA" id="ARBA00023121"/>
    </source>
</evidence>
<dbReference type="InterPro" id="IPR027536">
    <property type="entry name" value="MDM34"/>
</dbReference>
<evidence type="ECO:0000256" key="9">
    <source>
        <dbReference type="ARBA" id="ARBA00023136"/>
    </source>
</evidence>
<keyword evidence="2" id="KW-0813">Transport</keyword>
<evidence type="ECO:0000313" key="12">
    <source>
        <dbReference type="EMBL" id="KAF9450967.1"/>
    </source>
</evidence>
<evidence type="ECO:0000256" key="3">
    <source>
        <dbReference type="ARBA" id="ARBA00022452"/>
    </source>
</evidence>
<evidence type="ECO:0000256" key="2">
    <source>
        <dbReference type="ARBA" id="ARBA00022448"/>
    </source>
</evidence>
<dbReference type="CDD" id="cd21673">
    <property type="entry name" value="SMP_Mdm34"/>
    <property type="match status" value="1"/>
</dbReference>
<feature type="compositionally biased region" description="Polar residues" evidence="10">
    <location>
        <begin position="551"/>
        <end position="566"/>
    </location>
</feature>
<evidence type="ECO:0000256" key="5">
    <source>
        <dbReference type="ARBA" id="ARBA00022787"/>
    </source>
</evidence>
<feature type="region of interest" description="Disordered" evidence="10">
    <location>
        <begin position="326"/>
        <end position="346"/>
    </location>
</feature>
<feature type="region of interest" description="Disordered" evidence="10">
    <location>
        <begin position="400"/>
        <end position="515"/>
    </location>
</feature>
<comment type="subcellular location">
    <subcellularLocation>
        <location evidence="1">Membrane</location>
    </subcellularLocation>
</comment>
<evidence type="ECO:0000256" key="10">
    <source>
        <dbReference type="SAM" id="MobiDB-lite"/>
    </source>
</evidence>
<feature type="region of interest" description="Disordered" evidence="10">
    <location>
        <begin position="245"/>
        <end position="310"/>
    </location>
</feature>
<dbReference type="InterPro" id="IPR058825">
    <property type="entry name" value="MDM34_N"/>
</dbReference>
<keyword evidence="4" id="KW-0812">Transmembrane</keyword>
<feature type="compositionally biased region" description="Acidic residues" evidence="10">
    <location>
        <begin position="331"/>
        <end position="346"/>
    </location>
</feature>
<reference evidence="12" key="1">
    <citation type="submission" date="2020-11" db="EMBL/GenBank/DDBJ databases">
        <authorList>
            <consortium name="DOE Joint Genome Institute"/>
            <person name="Ahrendt S."/>
            <person name="Riley R."/>
            <person name="Andreopoulos W."/>
            <person name="Labutti K."/>
            <person name="Pangilinan J."/>
            <person name="Ruiz-Duenas F.J."/>
            <person name="Barrasa J.M."/>
            <person name="Sanchez-Garcia M."/>
            <person name="Camarero S."/>
            <person name="Miyauchi S."/>
            <person name="Serrano A."/>
            <person name="Linde D."/>
            <person name="Babiker R."/>
            <person name="Drula E."/>
            <person name="Ayuso-Fernandez I."/>
            <person name="Pacheco R."/>
            <person name="Padilla G."/>
            <person name="Ferreira P."/>
            <person name="Barriuso J."/>
            <person name="Kellner H."/>
            <person name="Castanera R."/>
            <person name="Alfaro M."/>
            <person name="Ramirez L."/>
            <person name="Pisabarro A.G."/>
            <person name="Kuo A."/>
            <person name="Tritt A."/>
            <person name="Lipzen A."/>
            <person name="He G."/>
            <person name="Yan M."/>
            <person name="Ng V."/>
            <person name="Cullen D."/>
            <person name="Martin F."/>
            <person name="Rosso M.-N."/>
            <person name="Henrissat B."/>
            <person name="Hibbett D."/>
            <person name="Martinez A.T."/>
            <person name="Grigoriev I.V."/>
        </authorList>
    </citation>
    <scope>NUCLEOTIDE SEQUENCE</scope>
    <source>
        <strain evidence="12">MF-IS2</strain>
    </source>
</reference>